<evidence type="ECO:0000256" key="5">
    <source>
        <dbReference type="ARBA" id="ARBA00022833"/>
    </source>
</evidence>
<evidence type="ECO:0000313" key="7">
    <source>
        <dbReference type="EMBL" id="GAN78273.1"/>
    </source>
</evidence>
<dbReference type="PANTHER" id="PTHR42978:SF2">
    <property type="entry name" value="102 KBASES UNSTABLE REGION: FROM 1 TO 119443"/>
    <property type="match status" value="1"/>
</dbReference>
<reference evidence="7 8" key="1">
    <citation type="submission" date="2012-11" db="EMBL/GenBank/DDBJ databases">
        <title>Whole genome sequence of Acidisphaera rubrifaciens HS-AP3.</title>
        <authorList>
            <person name="Azuma Y."/>
            <person name="Higashiura N."/>
            <person name="Hirakawa H."/>
            <person name="Matsushita K."/>
        </authorList>
    </citation>
    <scope>NUCLEOTIDE SEQUENCE [LARGE SCALE GENOMIC DNA]</scope>
    <source>
        <strain evidence="7 8">HS-AP3</strain>
    </source>
</reference>
<dbReference type="CDD" id="cd07729">
    <property type="entry name" value="AHL_lactonase_MBL-fold"/>
    <property type="match status" value="1"/>
</dbReference>
<evidence type="ECO:0000259" key="6">
    <source>
        <dbReference type="SMART" id="SM00849"/>
    </source>
</evidence>
<dbReference type="InterPro" id="IPR051013">
    <property type="entry name" value="MBL_superfamily_lactonases"/>
</dbReference>
<evidence type="ECO:0000256" key="3">
    <source>
        <dbReference type="ARBA" id="ARBA00022723"/>
    </source>
</evidence>
<name>A0A0D6PAQ3_9PROT</name>
<dbReference type="Pfam" id="PF00753">
    <property type="entry name" value="Lactamase_B"/>
    <property type="match status" value="1"/>
</dbReference>
<comment type="cofactor">
    <cofactor evidence="1">
        <name>Zn(2+)</name>
        <dbReference type="ChEBI" id="CHEBI:29105"/>
    </cofactor>
</comment>
<dbReference type="GO" id="GO:0016787">
    <property type="term" value="F:hydrolase activity"/>
    <property type="evidence" value="ECO:0007669"/>
    <property type="project" value="UniProtKB-KW"/>
</dbReference>
<feature type="domain" description="Metallo-beta-lactamase" evidence="6">
    <location>
        <begin position="29"/>
        <end position="235"/>
    </location>
</feature>
<accession>A0A0D6PAQ3</accession>
<protein>
    <submittedName>
        <fullName evidence="7">Beta-lactamase/homoserine lactonase</fullName>
    </submittedName>
</protein>
<sequence length="251" mass="27062">MHVLPAGRLRMKRSVFDASADREARFELPVGAFLLRHAQGNVLFDSGCHPSVATDAAARWGGLAKVMVPVFSAAEALPASLASAGLGVDDIDVVICSHLHADHCGCNELFRRATVVCNTHELAAARAPDAAAMGYVAADWDHPMPVQAFDATLDLFGDGRIVLLHMPGHTPGMSCARVELDRTGAVLLASDAVTLRDSLDRDYAPRNTWNAEKLLASMAEIRRMEAAGAWVICGHDDAQWRTLRTGAEYYD</sequence>
<dbReference type="SMART" id="SM00849">
    <property type="entry name" value="Lactamase_B"/>
    <property type="match status" value="1"/>
</dbReference>
<organism evidence="7 8">
    <name type="scientific">Acidisphaera rubrifaciens HS-AP3</name>
    <dbReference type="NCBI Taxonomy" id="1231350"/>
    <lineage>
        <taxon>Bacteria</taxon>
        <taxon>Pseudomonadati</taxon>
        <taxon>Pseudomonadota</taxon>
        <taxon>Alphaproteobacteria</taxon>
        <taxon>Acetobacterales</taxon>
        <taxon>Acetobacteraceae</taxon>
        <taxon>Acidisphaera</taxon>
    </lineage>
</organism>
<comment type="similarity">
    <text evidence="2">Belongs to the metallo-beta-lactamase superfamily.</text>
</comment>
<dbReference type="AlphaFoldDB" id="A0A0D6PAQ3"/>
<dbReference type="GO" id="GO:0046872">
    <property type="term" value="F:metal ion binding"/>
    <property type="evidence" value="ECO:0007669"/>
    <property type="project" value="UniProtKB-KW"/>
</dbReference>
<evidence type="ECO:0000256" key="2">
    <source>
        <dbReference type="ARBA" id="ARBA00007749"/>
    </source>
</evidence>
<evidence type="ECO:0000313" key="8">
    <source>
        <dbReference type="Proteomes" id="UP000032680"/>
    </source>
</evidence>
<dbReference type="InterPro" id="IPR036866">
    <property type="entry name" value="RibonucZ/Hydroxyglut_hydro"/>
</dbReference>
<proteinExistence type="inferred from homology"/>
<dbReference type="Proteomes" id="UP000032680">
    <property type="component" value="Unassembled WGS sequence"/>
</dbReference>
<gene>
    <name evidence="7" type="ORF">Asru_0717_03</name>
</gene>
<dbReference type="InterPro" id="IPR001279">
    <property type="entry name" value="Metallo-B-lactamas"/>
</dbReference>
<dbReference type="Gene3D" id="3.60.15.10">
    <property type="entry name" value="Ribonuclease Z/Hydroxyacylglutathione hydrolase-like"/>
    <property type="match status" value="1"/>
</dbReference>
<keyword evidence="4" id="KW-0378">Hydrolase</keyword>
<dbReference type="SUPFAM" id="SSF56281">
    <property type="entry name" value="Metallo-hydrolase/oxidoreductase"/>
    <property type="match status" value="1"/>
</dbReference>
<evidence type="ECO:0000256" key="1">
    <source>
        <dbReference type="ARBA" id="ARBA00001947"/>
    </source>
</evidence>
<keyword evidence="8" id="KW-1185">Reference proteome</keyword>
<evidence type="ECO:0000256" key="4">
    <source>
        <dbReference type="ARBA" id="ARBA00022801"/>
    </source>
</evidence>
<keyword evidence="3" id="KW-0479">Metal-binding</keyword>
<keyword evidence="5" id="KW-0862">Zinc</keyword>
<dbReference type="EMBL" id="BANB01000716">
    <property type="protein sequence ID" value="GAN78273.1"/>
    <property type="molecule type" value="Genomic_DNA"/>
</dbReference>
<dbReference type="PANTHER" id="PTHR42978">
    <property type="entry name" value="QUORUM-QUENCHING LACTONASE YTNP-RELATED-RELATED"/>
    <property type="match status" value="1"/>
</dbReference>
<comment type="caution">
    <text evidence="7">The sequence shown here is derived from an EMBL/GenBank/DDBJ whole genome shotgun (WGS) entry which is preliminary data.</text>
</comment>